<evidence type="ECO:0000313" key="2">
    <source>
        <dbReference type="Proteomes" id="UP001162483"/>
    </source>
</evidence>
<sequence length="81" mass="9117">MSNRFLLSPCSIYSIQFTVILQQHAYHKSNAQDHVSWMPGVILGICHSVCMDSAQSHFSCPGCRVSFLVSPLILYVWTLQS</sequence>
<name>A0ABN9CV94_9NEOB</name>
<dbReference type="EMBL" id="CATNWA010012811">
    <property type="protein sequence ID" value="CAI9564117.1"/>
    <property type="molecule type" value="Genomic_DNA"/>
</dbReference>
<feature type="non-terminal residue" evidence="1">
    <location>
        <position position="81"/>
    </location>
</feature>
<organism evidence="1 2">
    <name type="scientific">Staurois parvus</name>
    <dbReference type="NCBI Taxonomy" id="386267"/>
    <lineage>
        <taxon>Eukaryota</taxon>
        <taxon>Metazoa</taxon>
        <taxon>Chordata</taxon>
        <taxon>Craniata</taxon>
        <taxon>Vertebrata</taxon>
        <taxon>Euteleostomi</taxon>
        <taxon>Amphibia</taxon>
        <taxon>Batrachia</taxon>
        <taxon>Anura</taxon>
        <taxon>Neobatrachia</taxon>
        <taxon>Ranoidea</taxon>
        <taxon>Ranidae</taxon>
        <taxon>Staurois</taxon>
    </lineage>
</organism>
<comment type="caution">
    <text evidence="1">The sequence shown here is derived from an EMBL/GenBank/DDBJ whole genome shotgun (WGS) entry which is preliminary data.</text>
</comment>
<gene>
    <name evidence="1" type="ORF">SPARVUS_LOCUS5850302</name>
</gene>
<keyword evidence="2" id="KW-1185">Reference proteome</keyword>
<evidence type="ECO:0000313" key="1">
    <source>
        <dbReference type="EMBL" id="CAI9564117.1"/>
    </source>
</evidence>
<dbReference type="Proteomes" id="UP001162483">
    <property type="component" value="Unassembled WGS sequence"/>
</dbReference>
<proteinExistence type="predicted"/>
<protein>
    <submittedName>
        <fullName evidence="1">Uncharacterized protein</fullName>
    </submittedName>
</protein>
<reference evidence="1" key="1">
    <citation type="submission" date="2023-05" db="EMBL/GenBank/DDBJ databases">
        <authorList>
            <person name="Stuckert A."/>
        </authorList>
    </citation>
    <scope>NUCLEOTIDE SEQUENCE</scope>
</reference>
<accession>A0ABN9CV94</accession>